<dbReference type="VEuPathDB" id="FungiDB:AeMF1_007161"/>
<dbReference type="AlphaFoldDB" id="A0A6G0XVW1"/>
<evidence type="ECO:0000313" key="3">
    <source>
        <dbReference type="Proteomes" id="UP000481153"/>
    </source>
</evidence>
<comment type="caution">
    <text evidence="2">The sequence shown here is derived from an EMBL/GenBank/DDBJ whole genome shotgun (WGS) entry which is preliminary data.</text>
</comment>
<feature type="transmembrane region" description="Helical" evidence="1">
    <location>
        <begin position="188"/>
        <end position="205"/>
    </location>
</feature>
<accession>A0A6G0XVW1</accession>
<name>A0A6G0XVW1_9STRA</name>
<evidence type="ECO:0000313" key="2">
    <source>
        <dbReference type="EMBL" id="KAF0744832.1"/>
    </source>
</evidence>
<protein>
    <submittedName>
        <fullName evidence="2">Uncharacterized protein</fullName>
    </submittedName>
</protein>
<proteinExistence type="predicted"/>
<organism evidence="2 3">
    <name type="scientific">Aphanomyces euteiches</name>
    <dbReference type="NCBI Taxonomy" id="100861"/>
    <lineage>
        <taxon>Eukaryota</taxon>
        <taxon>Sar</taxon>
        <taxon>Stramenopiles</taxon>
        <taxon>Oomycota</taxon>
        <taxon>Saprolegniomycetes</taxon>
        <taxon>Saprolegniales</taxon>
        <taxon>Verrucalvaceae</taxon>
        <taxon>Aphanomyces</taxon>
    </lineage>
</organism>
<dbReference type="Proteomes" id="UP000481153">
    <property type="component" value="Unassembled WGS sequence"/>
</dbReference>
<keyword evidence="1" id="KW-0812">Transmembrane</keyword>
<dbReference type="EMBL" id="VJMJ01000008">
    <property type="protein sequence ID" value="KAF0744832.1"/>
    <property type="molecule type" value="Genomic_DNA"/>
</dbReference>
<evidence type="ECO:0000256" key="1">
    <source>
        <dbReference type="SAM" id="Phobius"/>
    </source>
</evidence>
<feature type="transmembrane region" description="Helical" evidence="1">
    <location>
        <begin position="217"/>
        <end position="236"/>
    </location>
</feature>
<keyword evidence="1" id="KW-0472">Membrane</keyword>
<feature type="transmembrane region" description="Helical" evidence="1">
    <location>
        <begin position="275"/>
        <end position="294"/>
    </location>
</feature>
<reference evidence="2 3" key="1">
    <citation type="submission" date="2019-07" db="EMBL/GenBank/DDBJ databases">
        <title>Genomics analysis of Aphanomyces spp. identifies a new class of oomycete effector associated with host adaptation.</title>
        <authorList>
            <person name="Gaulin E."/>
        </authorList>
    </citation>
    <scope>NUCLEOTIDE SEQUENCE [LARGE SCALE GENOMIC DNA]</scope>
    <source>
        <strain evidence="2 3">ATCC 201684</strain>
    </source>
</reference>
<feature type="transmembrane region" description="Helical" evidence="1">
    <location>
        <begin position="155"/>
        <end position="176"/>
    </location>
</feature>
<sequence>MHPMMPSVIYSIMDIKDKSFHCAVDPNSIVDRYAFENMLTVSRIPTVPNQMLYSAGANLPTGFRLPLRDKGILDDTPNATVTMVPFMQGTNFVWIGQTSRIDFIIQTQMAILLVSRVATTVVYFLLLVKFSWTTGRSCFLVLVEYMSLKVTNRSVFDIPVAITLSVKCLLLFLGPGPTTNLLSYVDDLLFIPGPICYIFIVAMCFTKHLLNSCQVSIRLSTVAVYLATILLVTGALTHQGPAATVVRSVDPQTYKPTLTIPMVMLFYRTSPHLDVYYYTVYAASLAIILPPLALQIRRIWQRRRRLRHVQYHGKRSNSSNSSFDLAVGLAIRYPGGFADTNRIYVRGKRAKVPCTALPWLAT</sequence>
<gene>
    <name evidence="2" type="ORF">Ae201684_000738</name>
</gene>
<keyword evidence="3" id="KW-1185">Reference proteome</keyword>
<keyword evidence="1" id="KW-1133">Transmembrane helix</keyword>